<gene>
    <name evidence="1" type="ORF">SAMN05421747_1273</name>
</gene>
<proteinExistence type="predicted"/>
<dbReference type="STRING" id="623281.SAMN05421747_1273"/>
<sequence>MGSRLKRMMSQFHFNKSNNLILRVFLTPIVVLFFQFVIPASASPINFYQSHHTVTSETYAYDETESSAHVEVSLTGGLSRVLSVKGVRLDHEILVEASSVAVRSSTKLSTRFVSTADNVVHDLKPTFHSTFRALYQFLPLLKKHRSAAC</sequence>
<name>A0A1I1M6S0_9SPHI</name>
<keyword evidence="2" id="KW-1185">Reference proteome</keyword>
<dbReference type="EMBL" id="FOLL01000027">
    <property type="protein sequence ID" value="SFC78918.1"/>
    <property type="molecule type" value="Genomic_DNA"/>
</dbReference>
<protein>
    <submittedName>
        <fullName evidence="1">Uncharacterized protein</fullName>
    </submittedName>
</protein>
<evidence type="ECO:0000313" key="1">
    <source>
        <dbReference type="EMBL" id="SFC78918.1"/>
    </source>
</evidence>
<accession>A0A1I1M6S0</accession>
<dbReference type="AlphaFoldDB" id="A0A1I1M6S0"/>
<organism evidence="1 2">
    <name type="scientific">Parapedobacter composti</name>
    <dbReference type="NCBI Taxonomy" id="623281"/>
    <lineage>
        <taxon>Bacteria</taxon>
        <taxon>Pseudomonadati</taxon>
        <taxon>Bacteroidota</taxon>
        <taxon>Sphingobacteriia</taxon>
        <taxon>Sphingobacteriales</taxon>
        <taxon>Sphingobacteriaceae</taxon>
        <taxon>Parapedobacter</taxon>
    </lineage>
</organism>
<reference evidence="1 2" key="1">
    <citation type="submission" date="2016-10" db="EMBL/GenBank/DDBJ databases">
        <authorList>
            <person name="de Groot N.N."/>
        </authorList>
    </citation>
    <scope>NUCLEOTIDE SEQUENCE [LARGE SCALE GENOMIC DNA]</scope>
    <source>
        <strain evidence="1 2">DSM 22900</strain>
    </source>
</reference>
<evidence type="ECO:0000313" key="2">
    <source>
        <dbReference type="Proteomes" id="UP000199577"/>
    </source>
</evidence>
<dbReference type="Proteomes" id="UP000199577">
    <property type="component" value="Unassembled WGS sequence"/>
</dbReference>